<protein>
    <submittedName>
        <fullName evidence="2">Uncharacterized protein</fullName>
    </submittedName>
</protein>
<comment type="caution">
    <text evidence="2">The sequence shown here is derived from an EMBL/GenBank/DDBJ whole genome shotgun (WGS) entry which is preliminary data.</text>
</comment>
<feature type="region of interest" description="Disordered" evidence="1">
    <location>
        <begin position="1"/>
        <end position="23"/>
    </location>
</feature>
<proteinExistence type="predicted"/>
<gene>
    <name evidence="2" type="ORF">ADK75_30175</name>
</gene>
<feature type="compositionally biased region" description="Basic and acidic residues" evidence="1">
    <location>
        <begin position="1"/>
        <end position="11"/>
    </location>
</feature>
<dbReference type="PATRIC" id="fig|1961.12.peg.6696"/>
<evidence type="ECO:0000313" key="3">
    <source>
        <dbReference type="Proteomes" id="UP000037084"/>
    </source>
</evidence>
<accession>A0A0L8M5S6</accession>
<evidence type="ECO:0000313" key="2">
    <source>
        <dbReference type="EMBL" id="KOG45725.1"/>
    </source>
</evidence>
<dbReference type="RefSeq" id="WP_053176068.1">
    <property type="nucleotide sequence ID" value="NZ_LGUV01000360.1"/>
</dbReference>
<dbReference type="AlphaFoldDB" id="A0A0L8M5S6"/>
<dbReference type="EMBL" id="LGUV01000360">
    <property type="protein sequence ID" value="KOG45725.1"/>
    <property type="molecule type" value="Genomic_DNA"/>
</dbReference>
<sequence length="461" mass="50041">MHRAETTHEGIRGAGQGAARGGAEQLIAAERKQGKSAEAATAAASAAPAVDLVDWCSTQAVGSDYTTRDSACLKSIGSAKLIFTDTDPDHPVLASADFDIEQRLKTYPNKGASGSDFAEFDQQLYLVPLRIDPALRGVTIRWNEQHTCISCVTSNVRWADDANVTRMGSSAYWNAADIVPPYGGRWGTVQTTWTGTGKETISLGWSMTATVDASSTASASSDLGTSGIPQVRELAPRCDDIVGGSAPGCTLPYYVPTYFVDTNKYPAASAYYWWMQQVLPSHTGSRQWDSLLHYLGPDTTVKTSTGRTWTSKNSRDRVCDSSWSLPPTNPLMTESMDCDEYPMASTHESAGFPDNPNKVASGSECAQFYLDTDDGRPQWLGVFPDTRAAPHGPTRNEPCGRATVPRVQNQEAFHKFPAPAWRMLDGDGFFVGLPGFEHYPTPLWGLAPWGGGGWRYWNVPS</sequence>
<reference evidence="3" key="1">
    <citation type="submission" date="2015-07" db="EMBL/GenBank/DDBJ databases">
        <authorList>
            <consortium name="Consortium for Microbial Forensics and Genomics (microFORGE)"/>
            <person name="Knight B.M."/>
            <person name="Roberts D.P."/>
            <person name="Lin D."/>
            <person name="Hari K."/>
            <person name="Fletcher J."/>
            <person name="Melcher U."/>
            <person name="Blagden T."/>
            <person name="Winegar R.A."/>
        </authorList>
    </citation>
    <scope>NUCLEOTIDE SEQUENCE [LARGE SCALE GENOMIC DNA]</scope>
    <source>
        <strain evidence="3">NRRL B-1447</strain>
    </source>
</reference>
<name>A0A0L8M5S6_STRVG</name>
<evidence type="ECO:0000256" key="1">
    <source>
        <dbReference type="SAM" id="MobiDB-lite"/>
    </source>
</evidence>
<organism evidence="2 3">
    <name type="scientific">Streptomyces virginiae</name>
    <name type="common">Streptomyces cinnamonensis</name>
    <dbReference type="NCBI Taxonomy" id="1961"/>
    <lineage>
        <taxon>Bacteria</taxon>
        <taxon>Bacillati</taxon>
        <taxon>Actinomycetota</taxon>
        <taxon>Actinomycetes</taxon>
        <taxon>Kitasatosporales</taxon>
        <taxon>Streptomycetaceae</taxon>
        <taxon>Streptomyces</taxon>
    </lineage>
</organism>
<dbReference type="Proteomes" id="UP000037084">
    <property type="component" value="Unassembled WGS sequence"/>
</dbReference>